<organism evidence="2 3">
    <name type="scientific">Pseudomonas morbosilactucae</name>
    <dbReference type="NCBI Taxonomy" id="2938197"/>
    <lineage>
        <taxon>Bacteria</taxon>
        <taxon>Pseudomonadati</taxon>
        <taxon>Pseudomonadota</taxon>
        <taxon>Gammaproteobacteria</taxon>
        <taxon>Pseudomonadales</taxon>
        <taxon>Pseudomonadaceae</taxon>
        <taxon>Pseudomonas</taxon>
    </lineage>
</organism>
<feature type="region of interest" description="Disordered" evidence="1">
    <location>
        <begin position="152"/>
        <end position="173"/>
    </location>
</feature>
<evidence type="ECO:0000313" key="2">
    <source>
        <dbReference type="EMBL" id="MCK9801888.1"/>
    </source>
</evidence>
<dbReference type="AlphaFoldDB" id="A0A9X1Z0W0"/>
<accession>A0A9X1Z0W0</accession>
<dbReference type="RefSeq" id="WP_268267064.1">
    <property type="nucleotide sequence ID" value="NZ_JALQCW010000094.1"/>
</dbReference>
<evidence type="ECO:0000256" key="1">
    <source>
        <dbReference type="SAM" id="MobiDB-lite"/>
    </source>
</evidence>
<dbReference type="Proteomes" id="UP001155059">
    <property type="component" value="Unassembled WGS sequence"/>
</dbReference>
<gene>
    <name evidence="2" type="ORF">M1B34_30520</name>
</gene>
<evidence type="ECO:0008006" key="4">
    <source>
        <dbReference type="Google" id="ProtNLM"/>
    </source>
</evidence>
<dbReference type="EMBL" id="JALQCW010000094">
    <property type="protein sequence ID" value="MCK9801888.1"/>
    <property type="molecule type" value="Genomic_DNA"/>
</dbReference>
<comment type="caution">
    <text evidence="2">The sequence shown here is derived from an EMBL/GenBank/DDBJ whole genome shotgun (WGS) entry which is preliminary data.</text>
</comment>
<proteinExistence type="predicted"/>
<reference evidence="2 3" key="1">
    <citation type="journal article" date="2022" name="Int. J. Syst. Evol. Microbiol.">
        <title>Pseudomonas aegrilactucae sp. nov. and Pseudomonas morbosilactucae sp. nov., pathogens causing bacterial rot of lettuce in Japan.</title>
        <authorList>
            <person name="Sawada H."/>
            <person name="Fujikawa T."/>
            <person name="Satou M."/>
        </authorList>
    </citation>
    <scope>NUCLEOTIDE SEQUENCE [LARGE SCALE GENOMIC DNA]</scope>
    <source>
        <strain evidence="2 3">MAFF 302030</strain>
    </source>
</reference>
<evidence type="ECO:0000313" key="3">
    <source>
        <dbReference type="Proteomes" id="UP001155059"/>
    </source>
</evidence>
<reference evidence="2 3" key="2">
    <citation type="journal article" date="2023" name="Plant Pathol.">
        <title>Dismantling and reorganizing Pseudomonas marginalis sensu#lato.</title>
        <authorList>
            <person name="Sawada H."/>
            <person name="Fujikawa T."/>
            <person name="Satou M."/>
        </authorList>
    </citation>
    <scope>NUCLEOTIDE SEQUENCE [LARGE SCALE GENOMIC DNA]</scope>
    <source>
        <strain evidence="2 3">MAFF 302030</strain>
    </source>
</reference>
<sequence>MSELTNLHDAILSTIKAAMPHVQTVEEFPASLDSPFAPTIYCAISAMDLGTDPGDGRSGIRATVEARVLVDASLPQAPLQAATLAAQLINLLRCQYWNLDFVDAATAVRALPVSSAAEPLQSAVWTVQWQQVIYLGQEQWLWPDQPPGTLMLSISPDASPGHEAGYQSPEQME</sequence>
<name>A0A9X1Z0W0_9PSED</name>
<protein>
    <recommendedName>
        <fullName evidence="4">Phage protein</fullName>
    </recommendedName>
</protein>